<evidence type="ECO:0000313" key="3">
    <source>
        <dbReference type="Proteomes" id="UP000006310"/>
    </source>
</evidence>
<comment type="similarity">
    <text evidence="1">Belongs to the eukaryotic ATPase epsilon family.</text>
</comment>
<reference evidence="2 3" key="1">
    <citation type="journal article" date="2011" name="Proc. Natl. Acad. Sci. U.S.A.">
        <title>Evolutionary erosion of yeast sex chromosomes by mating-type switching accidents.</title>
        <authorList>
            <person name="Gordon J.L."/>
            <person name="Armisen D."/>
            <person name="Proux-Wera E."/>
            <person name="Oheigeartaigh S.S."/>
            <person name="Byrne K.P."/>
            <person name="Wolfe K.H."/>
        </authorList>
    </citation>
    <scope>NUCLEOTIDE SEQUENCE [LARGE SCALE GENOMIC DNA]</scope>
    <source>
        <strain evidence="3">ATCC MYA-139 / BCRC 22969 / CBS 8797 / CCRC 22969 / KCTC 17520 / NBRC 10181 / NCYC 3082</strain>
    </source>
</reference>
<dbReference type="OrthoDB" id="269124at2759"/>
<dbReference type="CDD" id="cd12153">
    <property type="entry name" value="F1-ATPase_epsilon"/>
    <property type="match status" value="1"/>
</dbReference>
<name>J7RLX3_HUIN7</name>
<sequence length="65" mass="7185">MSAYWKKAGITYATYLNVTAKTLRSALKNELQTQNVLSRGTTDAAYTVYEKGTPKADPQPLQETS</sequence>
<dbReference type="GO" id="GO:0042776">
    <property type="term" value="P:proton motive force-driven mitochondrial ATP synthesis"/>
    <property type="evidence" value="ECO:0007669"/>
    <property type="project" value="TreeGrafter"/>
</dbReference>
<evidence type="ECO:0008006" key="4">
    <source>
        <dbReference type="Google" id="ProtNLM"/>
    </source>
</evidence>
<accession>J7RLX3</accession>
<dbReference type="GO" id="GO:0016887">
    <property type="term" value="F:ATP hydrolysis activity"/>
    <property type="evidence" value="ECO:0007669"/>
    <property type="project" value="EnsemblFungi"/>
</dbReference>
<dbReference type="GO" id="GO:0045259">
    <property type="term" value="C:proton-transporting ATP synthase complex"/>
    <property type="evidence" value="ECO:0007669"/>
    <property type="project" value="EnsemblFungi"/>
</dbReference>
<gene>
    <name evidence="2" type="primary">KNAG0E02790</name>
    <name evidence="2" type="ordered locus">KNAG_0E02790</name>
</gene>
<dbReference type="Pfam" id="PF04627">
    <property type="entry name" value="ATP-synt_Eps"/>
    <property type="match status" value="1"/>
</dbReference>
<evidence type="ECO:0000256" key="1">
    <source>
        <dbReference type="ARBA" id="ARBA00009502"/>
    </source>
</evidence>
<dbReference type="PANTHER" id="PTHR12448:SF0">
    <property type="entry name" value="ATP SYNTHASE SUBUNIT EPSILON, MITOCHONDRIAL"/>
    <property type="match status" value="1"/>
</dbReference>
<evidence type="ECO:0000313" key="2">
    <source>
        <dbReference type="EMBL" id="CCK70538.1"/>
    </source>
</evidence>
<keyword evidence="3" id="KW-1185">Reference proteome</keyword>
<organism evidence="2 3">
    <name type="scientific">Huiozyma naganishii (strain ATCC MYA-139 / BCRC 22969 / CBS 8797 / KCTC 17520 / NBRC 10181 / NCYC 3082 / Yp74L-3)</name>
    <name type="common">Yeast</name>
    <name type="synonym">Kazachstania naganishii</name>
    <dbReference type="NCBI Taxonomy" id="1071383"/>
    <lineage>
        <taxon>Eukaryota</taxon>
        <taxon>Fungi</taxon>
        <taxon>Dikarya</taxon>
        <taxon>Ascomycota</taxon>
        <taxon>Saccharomycotina</taxon>
        <taxon>Saccharomycetes</taxon>
        <taxon>Saccharomycetales</taxon>
        <taxon>Saccharomycetaceae</taxon>
        <taxon>Huiozyma</taxon>
    </lineage>
</organism>
<dbReference type="eggNOG" id="KOG3495">
    <property type="taxonomic scope" value="Eukaryota"/>
</dbReference>
<dbReference type="GO" id="GO:0046933">
    <property type="term" value="F:proton-transporting ATP synthase activity, rotational mechanism"/>
    <property type="evidence" value="ECO:0007669"/>
    <property type="project" value="EnsemblFungi"/>
</dbReference>
<dbReference type="Gene3D" id="1.10.1620.20">
    <property type="entry name" value="ATP synthase, F1 complex, epsilon subunit superfamily, mitochondrial"/>
    <property type="match status" value="1"/>
</dbReference>
<dbReference type="OMA" id="YTKYEKG"/>
<dbReference type="HOGENOM" id="CLU_187039_1_0_1"/>
<dbReference type="InterPro" id="IPR006721">
    <property type="entry name" value="ATP_synth_F1_esu_mt"/>
</dbReference>
<dbReference type="EMBL" id="HE978318">
    <property type="protein sequence ID" value="CCK70538.1"/>
    <property type="molecule type" value="Genomic_DNA"/>
</dbReference>
<dbReference type="STRING" id="1071383.J7RLX3"/>
<dbReference type="KEGG" id="kng:KNAG_0E02790"/>
<dbReference type="SUPFAM" id="SSF48690">
    <property type="entry name" value="Epsilon subunit of mitochondrial F1F0-ATP synthase"/>
    <property type="match status" value="1"/>
</dbReference>
<dbReference type="PANTHER" id="PTHR12448">
    <property type="entry name" value="ATP SYNTHASE EPSILON CHAIN, MITOCHONDRIAL"/>
    <property type="match status" value="1"/>
</dbReference>
<dbReference type="Proteomes" id="UP000006310">
    <property type="component" value="Chromosome 5"/>
</dbReference>
<proteinExistence type="inferred from homology"/>
<dbReference type="GeneID" id="34526238"/>
<dbReference type="GO" id="GO:0005743">
    <property type="term" value="C:mitochondrial inner membrane"/>
    <property type="evidence" value="ECO:0007669"/>
    <property type="project" value="EnsemblFungi"/>
</dbReference>
<reference evidence="3" key="2">
    <citation type="submission" date="2012-08" db="EMBL/GenBank/DDBJ databases">
        <title>Genome sequence of Kazachstania naganishii.</title>
        <authorList>
            <person name="Gordon J.L."/>
            <person name="Armisen D."/>
            <person name="Proux-Wera E."/>
            <person name="OhEigeartaigh S.S."/>
            <person name="Byrne K.P."/>
            <person name="Wolfe K.H."/>
        </authorList>
    </citation>
    <scope>NUCLEOTIDE SEQUENCE [LARGE SCALE GENOMIC DNA]</scope>
    <source>
        <strain evidence="3">ATCC MYA-139 / BCRC 22969 / CBS 8797 / CCRC 22969 / KCTC 17520 / NBRC 10181 / NCYC 3082</strain>
    </source>
</reference>
<dbReference type="RefSeq" id="XP_022464784.1">
    <property type="nucleotide sequence ID" value="XM_022608271.1"/>
</dbReference>
<dbReference type="InterPro" id="IPR036742">
    <property type="entry name" value="ATP_synth_F1_esu_sf_mt"/>
</dbReference>
<dbReference type="AlphaFoldDB" id="J7RLX3"/>
<protein>
    <recommendedName>
        <fullName evidence="4">ATP synthase subunit epsilon, mitochondrial</fullName>
    </recommendedName>
</protein>